<feature type="region of interest" description="Disordered" evidence="1">
    <location>
        <begin position="26"/>
        <end position="72"/>
    </location>
</feature>
<evidence type="ECO:0000256" key="1">
    <source>
        <dbReference type="SAM" id="MobiDB-lite"/>
    </source>
</evidence>
<organism evidence="2 3">
    <name type="scientific">Cytospora schulzeri</name>
    <dbReference type="NCBI Taxonomy" id="448051"/>
    <lineage>
        <taxon>Eukaryota</taxon>
        <taxon>Fungi</taxon>
        <taxon>Dikarya</taxon>
        <taxon>Ascomycota</taxon>
        <taxon>Pezizomycotina</taxon>
        <taxon>Sordariomycetes</taxon>
        <taxon>Sordariomycetidae</taxon>
        <taxon>Diaporthales</taxon>
        <taxon>Cytosporaceae</taxon>
        <taxon>Cytospora</taxon>
    </lineage>
</organism>
<comment type="caution">
    <text evidence="2">The sequence shown here is derived from an EMBL/GenBank/DDBJ whole genome shotgun (WGS) entry which is preliminary data.</text>
</comment>
<dbReference type="EMBL" id="LKEA01000080">
    <property type="protein sequence ID" value="ROV88379.1"/>
    <property type="molecule type" value="Genomic_DNA"/>
</dbReference>
<reference evidence="2 3" key="1">
    <citation type="submission" date="2015-09" db="EMBL/GenBank/DDBJ databases">
        <title>Host preference determinants of Valsa canker pathogens revealed by comparative genomics.</title>
        <authorList>
            <person name="Yin Z."/>
            <person name="Huang L."/>
        </authorList>
    </citation>
    <scope>NUCLEOTIDE SEQUENCE [LARGE SCALE GENOMIC DNA]</scope>
    <source>
        <strain evidence="2 3">03-1</strain>
    </source>
</reference>
<dbReference type="AlphaFoldDB" id="A0A423VC30"/>
<protein>
    <submittedName>
        <fullName evidence="2">Uncharacterized protein</fullName>
    </submittedName>
</protein>
<proteinExistence type="predicted"/>
<accession>A0A423VC30</accession>
<evidence type="ECO:0000313" key="2">
    <source>
        <dbReference type="EMBL" id="ROV88379.1"/>
    </source>
</evidence>
<evidence type="ECO:0000313" key="3">
    <source>
        <dbReference type="Proteomes" id="UP000283895"/>
    </source>
</evidence>
<sequence>MATRRANAELTATPLGYLSRVDIEKGLSPGRRPTRLGLLKKSAPKDPRQHLGSGRAVHLIAGSHVETDNHVR</sequence>
<keyword evidence="3" id="KW-1185">Reference proteome</keyword>
<dbReference type="Proteomes" id="UP000283895">
    <property type="component" value="Unassembled WGS sequence"/>
</dbReference>
<name>A0A423VC30_9PEZI</name>
<gene>
    <name evidence="2" type="ORF">VMCG_10517</name>
</gene>